<gene>
    <name evidence="2" type="ORF">MOX91_06635</name>
</gene>
<dbReference type="InterPro" id="IPR002684">
    <property type="entry name" value="Biotin_synth/BioAB"/>
</dbReference>
<keyword evidence="1" id="KW-0408">Iron</keyword>
<dbReference type="PANTHER" id="PTHR22976">
    <property type="entry name" value="BIOTIN SYNTHASE"/>
    <property type="match status" value="1"/>
</dbReference>
<comment type="caution">
    <text evidence="2">The sequence shown here is derived from an EMBL/GenBank/DDBJ whole genome shotgun (WGS) entry which is preliminary data.</text>
</comment>
<proteinExistence type="predicted"/>
<reference evidence="2 3" key="1">
    <citation type="submission" date="2022-03" db="EMBL/GenBank/DDBJ databases">
        <title>Novel taxa within the pig intestine.</title>
        <authorList>
            <person name="Wylensek D."/>
            <person name="Bishof K."/>
            <person name="Afrizal A."/>
            <person name="Clavel T."/>
        </authorList>
    </citation>
    <scope>NUCLEOTIDE SEQUENCE [LARGE SCALE GENOMIC DNA]</scope>
    <source>
        <strain evidence="2 3">CLA-KB-P66</strain>
    </source>
</reference>
<dbReference type="RefSeq" id="WP_370397302.1">
    <property type="nucleotide sequence ID" value="NZ_JALBUT010000007.1"/>
</dbReference>
<sequence length="76" mass="8470">MKNKIETCSIMNAHSGRCSENCKWCAQSIHYKTGVKEYGYSTAEEALKNAKYAAERRVQRFSLVTSGKTSETGQTA</sequence>
<dbReference type="SUPFAM" id="SSF102114">
    <property type="entry name" value="Radical SAM enzymes"/>
    <property type="match status" value="1"/>
</dbReference>
<keyword evidence="3" id="KW-1185">Reference proteome</keyword>
<dbReference type="Gene3D" id="3.20.20.70">
    <property type="entry name" value="Aldolase class I"/>
    <property type="match status" value="1"/>
</dbReference>
<keyword evidence="1" id="KW-0004">4Fe-4S</keyword>
<organism evidence="2 3">
    <name type="scientific">Intestinicryptomonas porci</name>
    <dbReference type="NCBI Taxonomy" id="2926320"/>
    <lineage>
        <taxon>Bacteria</taxon>
        <taxon>Pseudomonadati</taxon>
        <taxon>Verrucomicrobiota</taxon>
        <taxon>Opitutia</taxon>
        <taxon>Opitutales</taxon>
        <taxon>Intestinicryptomonaceae</taxon>
        <taxon>Intestinicryptomonas</taxon>
    </lineage>
</organism>
<evidence type="ECO:0008006" key="4">
    <source>
        <dbReference type="Google" id="ProtNLM"/>
    </source>
</evidence>
<dbReference type="InterPro" id="IPR013785">
    <property type="entry name" value="Aldolase_TIM"/>
</dbReference>
<dbReference type="PANTHER" id="PTHR22976:SF2">
    <property type="entry name" value="BIOTIN SYNTHASE, MITOCHONDRIAL"/>
    <property type="match status" value="1"/>
</dbReference>
<keyword evidence="1" id="KW-0411">Iron-sulfur</keyword>
<evidence type="ECO:0000313" key="2">
    <source>
        <dbReference type="EMBL" id="MDX8415849.1"/>
    </source>
</evidence>
<accession>A0ABU4WH13</accession>
<name>A0ABU4WH13_9BACT</name>
<dbReference type="Proteomes" id="UP001275932">
    <property type="component" value="Unassembled WGS sequence"/>
</dbReference>
<keyword evidence="1" id="KW-0479">Metal-binding</keyword>
<evidence type="ECO:0000256" key="1">
    <source>
        <dbReference type="ARBA" id="ARBA00022485"/>
    </source>
</evidence>
<protein>
    <recommendedName>
        <fullName evidence="4">Biotin synthase</fullName>
    </recommendedName>
</protein>
<dbReference type="EMBL" id="JALBUT010000007">
    <property type="protein sequence ID" value="MDX8415849.1"/>
    <property type="molecule type" value="Genomic_DNA"/>
</dbReference>
<dbReference type="InterPro" id="IPR058240">
    <property type="entry name" value="rSAM_sf"/>
</dbReference>
<evidence type="ECO:0000313" key="3">
    <source>
        <dbReference type="Proteomes" id="UP001275932"/>
    </source>
</evidence>